<dbReference type="Pfam" id="PF03629">
    <property type="entry name" value="SASA"/>
    <property type="match status" value="2"/>
</dbReference>
<evidence type="ECO:0000256" key="1">
    <source>
        <dbReference type="ARBA" id="ARBA00022801"/>
    </source>
</evidence>
<dbReference type="GO" id="GO:0001681">
    <property type="term" value="F:sialate O-acetylesterase activity"/>
    <property type="evidence" value="ECO:0007669"/>
    <property type="project" value="InterPro"/>
</dbReference>
<protein>
    <recommendedName>
        <fullName evidence="2">Sialate O-acetylesterase domain-containing protein</fullName>
    </recommendedName>
</protein>
<dbReference type="InterPro" id="IPR008979">
    <property type="entry name" value="Galactose-bd-like_sf"/>
</dbReference>
<dbReference type="InterPro" id="IPR005181">
    <property type="entry name" value="SASA"/>
</dbReference>
<accession>A0A916JAK0</accession>
<dbReference type="InterPro" id="IPR036514">
    <property type="entry name" value="SGNH_hydro_sf"/>
</dbReference>
<dbReference type="GO" id="GO:0004553">
    <property type="term" value="F:hydrolase activity, hydrolyzing O-glycosyl compounds"/>
    <property type="evidence" value="ECO:0007669"/>
    <property type="project" value="UniProtKB-ARBA"/>
</dbReference>
<reference evidence="3" key="1">
    <citation type="submission" date="2021-04" db="EMBL/GenBank/DDBJ databases">
        <authorList>
            <person name="Rodrigo-Torres L."/>
            <person name="Arahal R. D."/>
            <person name="Lucena T."/>
        </authorList>
    </citation>
    <scope>NUCLEOTIDE SEQUENCE</scope>
    <source>
        <strain evidence="3">CECT 9275</strain>
    </source>
</reference>
<name>A0A916JAK0_9BACT</name>
<dbReference type="PANTHER" id="PTHR22901:SF0">
    <property type="entry name" value="SIALATE O-ACETYLESTERASE"/>
    <property type="match status" value="1"/>
</dbReference>
<keyword evidence="1" id="KW-0378">Hydrolase</keyword>
<comment type="caution">
    <text evidence="3">The sequence shown here is derived from an EMBL/GenBank/DDBJ whole genome shotgun (WGS) entry which is preliminary data.</text>
</comment>
<evidence type="ECO:0000313" key="3">
    <source>
        <dbReference type="EMBL" id="CAG4995273.1"/>
    </source>
</evidence>
<dbReference type="AlphaFoldDB" id="A0A916JAK0"/>
<evidence type="ECO:0000313" key="4">
    <source>
        <dbReference type="Proteomes" id="UP000680038"/>
    </source>
</evidence>
<dbReference type="SUPFAM" id="SSF52266">
    <property type="entry name" value="SGNH hydrolase"/>
    <property type="match status" value="1"/>
</dbReference>
<dbReference type="EMBL" id="CAJRAF010000001">
    <property type="protein sequence ID" value="CAG4995273.1"/>
    <property type="molecule type" value="Genomic_DNA"/>
</dbReference>
<dbReference type="Gene3D" id="2.60.120.260">
    <property type="entry name" value="Galactose-binding domain-like"/>
    <property type="match status" value="1"/>
</dbReference>
<dbReference type="RefSeq" id="WP_215238227.1">
    <property type="nucleotide sequence ID" value="NZ_CAJRAF010000001.1"/>
</dbReference>
<dbReference type="GO" id="GO:0005975">
    <property type="term" value="P:carbohydrate metabolic process"/>
    <property type="evidence" value="ECO:0007669"/>
    <property type="project" value="TreeGrafter"/>
</dbReference>
<dbReference type="SUPFAM" id="SSF49785">
    <property type="entry name" value="Galactose-binding domain-like"/>
    <property type="match status" value="1"/>
</dbReference>
<keyword evidence="4" id="KW-1185">Reference proteome</keyword>
<evidence type="ECO:0000259" key="2">
    <source>
        <dbReference type="Pfam" id="PF03629"/>
    </source>
</evidence>
<dbReference type="InterPro" id="IPR039329">
    <property type="entry name" value="SIAE"/>
</dbReference>
<dbReference type="PANTHER" id="PTHR22901">
    <property type="entry name" value="SIALATE O-ACETYLESTERASE"/>
    <property type="match status" value="1"/>
</dbReference>
<gene>
    <name evidence="3" type="ORF">DYBT9275_01596</name>
</gene>
<organism evidence="3 4">
    <name type="scientific">Dyadobacter helix</name>
    <dbReference type="NCBI Taxonomy" id="2822344"/>
    <lineage>
        <taxon>Bacteria</taxon>
        <taxon>Pseudomonadati</taxon>
        <taxon>Bacteroidota</taxon>
        <taxon>Cytophagia</taxon>
        <taxon>Cytophagales</taxon>
        <taxon>Spirosomataceae</taxon>
        <taxon>Dyadobacter</taxon>
    </lineage>
</organism>
<sequence>MKQSILLACLLFFSVQVFAEIKLPKIFGSNMVLQRRKPIPVWGWAEAGEKITLQLTAFGKVAQTKIVKAGNNGKWIVRFDPLEAGGPYELNVKGKQNSILYSGILIGEVWICSGQSNMEWPVALTENASEEIKAATYPEIRHFGVPKDINLSPQEDVRKGEWQVTTPQNVPHFTAVGYFFARELYNKLKVPIGLIHTSWGGTQIETWISREGMSSFDEFAEHIADLPATWDDFTLLKKKKLDELIVRKHGGFPAPQETSKWPASDFDDSSWMTMDLPKAFDREMLPYFDGTLWFRKKFTLPPQVTGKDLILSLGVVYDFDSTYINGTLIGSSTQKGKNRQYVVPAAVLKSGENTISIRLVNESGDGGIRGKAEQIYIGKDDFNMPLAGPWKYHIETSIRNNQLAGPNSSGTLLYNAMIAPLVPYAIAGAIWYQGESNTGRAYQYRKSFPLMIADWRKKWGGENFPFYFVQLASFDDAKGNSEKGSKWAELREAQTMTLAVSPNTGMAVTSDIGNPVDIHPRNKQDVGKRLALNALKGTYGQDLVAEGPVYQSMQRAGNKVTITFKNAEGGLHTKGKYGYLTGFEVAGEDQKFHWAIGNVMGEQVVIWNDKVPNPVAVRYGWADDNAEANLFNSADLPAIPFRTDSWKGITEDVRFR</sequence>
<feature type="domain" description="Sialate O-acetylesterase" evidence="2">
    <location>
        <begin position="410"/>
        <end position="533"/>
    </location>
</feature>
<feature type="domain" description="Sialate O-acetylesterase" evidence="2">
    <location>
        <begin position="108"/>
        <end position="219"/>
    </location>
</feature>
<proteinExistence type="predicted"/>
<dbReference type="Gene3D" id="3.40.50.1110">
    <property type="entry name" value="SGNH hydrolase"/>
    <property type="match status" value="2"/>
</dbReference>
<dbReference type="Proteomes" id="UP000680038">
    <property type="component" value="Unassembled WGS sequence"/>
</dbReference>